<feature type="region of interest" description="Disordered" evidence="1">
    <location>
        <begin position="42"/>
        <end position="102"/>
    </location>
</feature>
<dbReference type="AlphaFoldDB" id="A0A7Y9U831"/>
<dbReference type="EMBL" id="JACCFH010000001">
    <property type="protein sequence ID" value="NYG34151.1"/>
    <property type="molecule type" value="Genomic_DNA"/>
</dbReference>
<dbReference type="RefSeq" id="WP_179634832.1">
    <property type="nucleotide sequence ID" value="NZ_JACCFH010000001.1"/>
</dbReference>
<feature type="compositionally biased region" description="Polar residues" evidence="1">
    <location>
        <begin position="42"/>
        <end position="58"/>
    </location>
</feature>
<dbReference type="Gene3D" id="2.160.20.10">
    <property type="entry name" value="Single-stranded right-handed beta-helix, Pectin lyase-like"/>
    <property type="match status" value="1"/>
</dbReference>
<dbReference type="InterPro" id="IPR012334">
    <property type="entry name" value="Pectin_lyas_fold"/>
</dbReference>
<name>A0A7Y9U831_9BURK</name>
<dbReference type="InterPro" id="IPR011050">
    <property type="entry name" value="Pectin_lyase_fold/virulence"/>
</dbReference>
<proteinExistence type="predicted"/>
<evidence type="ECO:0000313" key="3">
    <source>
        <dbReference type="Proteomes" id="UP000518288"/>
    </source>
</evidence>
<dbReference type="SUPFAM" id="SSF51126">
    <property type="entry name" value="Pectin lyase-like"/>
    <property type="match status" value="1"/>
</dbReference>
<feature type="region of interest" description="Disordered" evidence="1">
    <location>
        <begin position="506"/>
        <end position="535"/>
    </location>
</feature>
<dbReference type="Proteomes" id="UP000518288">
    <property type="component" value="Unassembled WGS sequence"/>
</dbReference>
<accession>A0A7Y9U831</accession>
<keyword evidence="3" id="KW-1185">Reference proteome</keyword>
<gene>
    <name evidence="2" type="ORF">BDD16_003137</name>
</gene>
<evidence type="ECO:0008006" key="4">
    <source>
        <dbReference type="Google" id="ProtNLM"/>
    </source>
</evidence>
<comment type="caution">
    <text evidence="2">The sequence shown here is derived from an EMBL/GenBank/DDBJ whole genome shotgun (WGS) entry which is preliminary data.</text>
</comment>
<reference evidence="2 3" key="1">
    <citation type="submission" date="2020-07" db="EMBL/GenBank/DDBJ databases">
        <title>Genomic Encyclopedia of Archaeal and Bacterial Type Strains, Phase II (KMG-II): from individual species to whole genera.</title>
        <authorList>
            <person name="Goeker M."/>
        </authorList>
    </citation>
    <scope>NUCLEOTIDE SEQUENCE [LARGE SCALE GENOMIC DNA]</scope>
    <source>
        <strain evidence="2 3">DSM 21226</strain>
    </source>
</reference>
<organism evidence="2 3">
    <name type="scientific">Sphaerotilus montanus</name>
    <dbReference type="NCBI Taxonomy" id="522889"/>
    <lineage>
        <taxon>Bacteria</taxon>
        <taxon>Pseudomonadati</taxon>
        <taxon>Pseudomonadota</taxon>
        <taxon>Betaproteobacteria</taxon>
        <taxon>Burkholderiales</taxon>
        <taxon>Sphaerotilaceae</taxon>
        <taxon>Sphaerotilus</taxon>
    </lineage>
</organism>
<sequence length="565" mass="60409">MSPSRPTSFRPNALPRVLALGLSASLSLLTLPGHAQRVIVPSSNSGVQTTGGPSSESGQFLGDLAAPAPDTAASPGKPGDAPPPAADTAWPPAPREPVSADGCSKPLTGSGTTYHVGPGQTLTELTDVPWLSLRAGDVVNIYHRTEPYRTKIGLRAQGTADAPVVIHGVTDAKCNRPVLSGQNAVTARDAAAAGFFSKQYSESLGLIFIYKSRDQAWGSRPKHIRIENLKITGAHKDHRYTAQDGSTGTFSGGAAGIYAIVVEDLAVENCEITRNGNGIFVNSKSEDEASRNVFIRHNRIWDNGNVGSWFEHNLYVQTARALYEGNYIGQLVPGAKGSSMKDRSSATVVRFNHIVAAARAIDLVEIEGGVKQILKDPLYPQAWVYGNLIVNDFRNPGHASVKLIHWGGDNDERYFRQGTLHFYNNTVLHNSTQAQAWYMALFDMPTAQQKVDARSNLFINQGTTQMRIGHEAGTIEFNGSNWISRDWAEAAPTSSVKVAVKGKLPSQPAAGLGPDLRPRPGAAGTDLADSPADLPPVGYQFAEPAGIVKRPVAGRGPDLGAFELK</sequence>
<evidence type="ECO:0000256" key="1">
    <source>
        <dbReference type="SAM" id="MobiDB-lite"/>
    </source>
</evidence>
<dbReference type="InterPro" id="IPR006626">
    <property type="entry name" value="PbH1"/>
</dbReference>
<protein>
    <recommendedName>
        <fullName evidence="4">Right handed beta helix domain-containing protein</fullName>
    </recommendedName>
</protein>
<evidence type="ECO:0000313" key="2">
    <source>
        <dbReference type="EMBL" id="NYG34151.1"/>
    </source>
</evidence>
<dbReference type="SMART" id="SM00710">
    <property type="entry name" value="PbH1"/>
    <property type="match status" value="3"/>
</dbReference>
<feature type="compositionally biased region" description="Pro residues" evidence="1">
    <location>
        <begin position="80"/>
        <end position="95"/>
    </location>
</feature>